<dbReference type="Pfam" id="PF13480">
    <property type="entry name" value="Acetyltransf_6"/>
    <property type="match status" value="1"/>
</dbReference>
<dbReference type="Gene3D" id="3.40.630.30">
    <property type="match status" value="1"/>
</dbReference>
<proteinExistence type="predicted"/>
<protein>
    <recommendedName>
        <fullName evidence="1">BioF2-like acetyltransferase domain-containing protein</fullName>
    </recommendedName>
</protein>
<organism evidence="2 3">
    <name type="scientific">Candidatus Yanofskybacteria bacterium RIFCSPLOWO2_01_FULL_49_25</name>
    <dbReference type="NCBI Taxonomy" id="1802701"/>
    <lineage>
        <taxon>Bacteria</taxon>
        <taxon>Candidatus Yanofskyibacteriota</taxon>
    </lineage>
</organism>
<dbReference type="InterPro" id="IPR016181">
    <property type="entry name" value="Acyl_CoA_acyltransferase"/>
</dbReference>
<dbReference type="InterPro" id="IPR050644">
    <property type="entry name" value="PG_Glycine_Bridge_Synth"/>
</dbReference>
<evidence type="ECO:0000313" key="2">
    <source>
        <dbReference type="EMBL" id="OGN29955.1"/>
    </source>
</evidence>
<gene>
    <name evidence="2" type="ORF">A3A33_01375</name>
</gene>
<dbReference type="PANTHER" id="PTHR36174:SF1">
    <property type="entry name" value="LIPID II:GLYCINE GLYCYLTRANSFERASE"/>
    <property type="match status" value="1"/>
</dbReference>
<name>A0A1F8GX11_9BACT</name>
<evidence type="ECO:0000259" key="1">
    <source>
        <dbReference type="Pfam" id="PF13480"/>
    </source>
</evidence>
<comment type="caution">
    <text evidence="2">The sequence shown here is derived from an EMBL/GenBank/DDBJ whole genome shotgun (WGS) entry which is preliminary data.</text>
</comment>
<reference evidence="2 3" key="1">
    <citation type="journal article" date="2016" name="Nat. Commun.">
        <title>Thousands of microbial genomes shed light on interconnected biogeochemical processes in an aquifer system.</title>
        <authorList>
            <person name="Anantharaman K."/>
            <person name="Brown C.T."/>
            <person name="Hug L.A."/>
            <person name="Sharon I."/>
            <person name="Castelle C.J."/>
            <person name="Probst A.J."/>
            <person name="Thomas B.C."/>
            <person name="Singh A."/>
            <person name="Wilkins M.J."/>
            <person name="Karaoz U."/>
            <person name="Brodie E.L."/>
            <person name="Williams K.H."/>
            <person name="Hubbard S.S."/>
            <person name="Banfield J.F."/>
        </authorList>
    </citation>
    <scope>NUCLEOTIDE SEQUENCE [LARGE SCALE GENOMIC DNA]</scope>
</reference>
<dbReference type="PANTHER" id="PTHR36174">
    <property type="entry name" value="LIPID II:GLYCINE GLYCYLTRANSFERASE"/>
    <property type="match status" value="1"/>
</dbReference>
<dbReference type="EMBL" id="MGKP01000001">
    <property type="protein sequence ID" value="OGN29955.1"/>
    <property type="molecule type" value="Genomic_DNA"/>
</dbReference>
<dbReference type="SUPFAM" id="SSF55729">
    <property type="entry name" value="Acyl-CoA N-acyltransferases (Nat)"/>
    <property type="match status" value="1"/>
</dbReference>
<dbReference type="STRING" id="1802701.A3A33_01375"/>
<dbReference type="Proteomes" id="UP000179047">
    <property type="component" value="Unassembled WGS sequence"/>
</dbReference>
<dbReference type="InterPro" id="IPR038740">
    <property type="entry name" value="BioF2-like_GNAT_dom"/>
</dbReference>
<feature type="domain" description="BioF2-like acetyltransferase" evidence="1">
    <location>
        <begin position="140"/>
        <end position="262"/>
    </location>
</feature>
<accession>A0A1F8GX11</accession>
<evidence type="ECO:0000313" key="3">
    <source>
        <dbReference type="Proteomes" id="UP000179047"/>
    </source>
</evidence>
<dbReference type="AlphaFoldDB" id="A0A1F8GX11"/>
<sequence length="289" mass="33255">MKIERIDTTAWEKNVLGHAKENVFVQPWLLQVTDEIFGLETMYLALYPENEHSVHYVVLQKKEHSAWAPFLGYGEIVADGILSEREVYLDIKAMEKDCNIEIQRIKFSPHIVLHDTCLLRKEQASILSLGGRPNQYIENFSKTVRTGIRYAQKHGIQIRLLTKHDLNAFYDVYLETARRVRSDYITPRSLFERLLDSENSYGMGAFSNGILVAGSIFLQNGSSAFFWWNASSEAGRMLQANYLLMDASLRESRMRGVRSIDMASSHTPSIKRTKKQWGAVDTPFFSYEK</sequence>